<evidence type="ECO:0000313" key="3">
    <source>
        <dbReference type="EMBL" id="KXK26081.1"/>
    </source>
</evidence>
<feature type="compositionally biased region" description="Basic and acidic residues" evidence="1">
    <location>
        <begin position="51"/>
        <end position="67"/>
    </location>
</feature>
<comment type="caution">
    <text evidence="3">The sequence shown here is derived from an EMBL/GenBank/DDBJ whole genome shotgun (WGS) entry which is preliminary data.</text>
</comment>
<gene>
    <name evidence="3" type="ORF">TR69_WS6001001375</name>
</gene>
<dbReference type="AlphaFoldDB" id="A0A136LWQ0"/>
<proteinExistence type="predicted"/>
<dbReference type="STRING" id="1617426.TR69_WS6001001375"/>
<dbReference type="EMBL" id="JYNZ01000005">
    <property type="protein sequence ID" value="KXK26081.1"/>
    <property type="molecule type" value="Genomic_DNA"/>
</dbReference>
<feature type="compositionally biased region" description="Polar residues" evidence="1">
    <location>
        <begin position="29"/>
        <end position="44"/>
    </location>
</feature>
<dbReference type="PROSITE" id="PS51257">
    <property type="entry name" value="PROKAR_LIPOPROTEIN"/>
    <property type="match status" value="1"/>
</dbReference>
<organism evidence="3 4">
    <name type="scientific">candidate division WS6 bacterium OLB20</name>
    <dbReference type="NCBI Taxonomy" id="1617426"/>
    <lineage>
        <taxon>Bacteria</taxon>
        <taxon>Candidatus Dojkabacteria</taxon>
    </lineage>
</organism>
<reference evidence="3 4" key="1">
    <citation type="submission" date="2015-02" db="EMBL/GenBank/DDBJ databases">
        <title>Improved understanding of the partial-nitritation anammox process through 23 genomes representing the majority of the microbial community.</title>
        <authorList>
            <person name="Speth D.R."/>
            <person name="In T Zandt M."/>
            <person name="Guerrero Cruz S."/>
            <person name="Jetten M.S."/>
            <person name="Dutilh B.E."/>
        </authorList>
    </citation>
    <scope>NUCLEOTIDE SEQUENCE [LARGE SCALE GENOMIC DNA]</scope>
    <source>
        <strain evidence="3">OLB20</strain>
    </source>
</reference>
<sequence length="159" mass="17169">MRLKIVSLLLFVTIFVTACTPALPEDTNSDPFSTENGSGQTGTPTAEPLTEEERQQAEERNQERDNEAQQIAEAVNEFTSKGGQLQEAELIPSCDDGVTGIGTIKGLISLDNLIPQYLSEIPTDPRTGSANDSGYALCRSGDDIVVTAPNAELDREIRK</sequence>
<evidence type="ECO:0000313" key="4">
    <source>
        <dbReference type="Proteomes" id="UP000070457"/>
    </source>
</evidence>
<protein>
    <submittedName>
        <fullName evidence="3">Uncharacterized protein</fullName>
    </submittedName>
</protein>
<name>A0A136LWQ0_9BACT</name>
<feature type="region of interest" description="Disordered" evidence="1">
    <location>
        <begin position="23"/>
        <end position="68"/>
    </location>
</feature>
<keyword evidence="2" id="KW-0732">Signal</keyword>
<feature type="chain" id="PRO_5007475306" evidence="2">
    <location>
        <begin position="19"/>
        <end position="159"/>
    </location>
</feature>
<evidence type="ECO:0000256" key="2">
    <source>
        <dbReference type="SAM" id="SignalP"/>
    </source>
</evidence>
<accession>A0A136LWQ0</accession>
<evidence type="ECO:0000256" key="1">
    <source>
        <dbReference type="SAM" id="MobiDB-lite"/>
    </source>
</evidence>
<feature type="signal peptide" evidence="2">
    <location>
        <begin position="1"/>
        <end position="18"/>
    </location>
</feature>
<dbReference type="Proteomes" id="UP000070457">
    <property type="component" value="Unassembled WGS sequence"/>
</dbReference>